<dbReference type="RefSeq" id="WP_110372990.1">
    <property type="nucleotide sequence ID" value="NZ_JAHBRY010000001.1"/>
</dbReference>
<keyword evidence="3" id="KW-1185">Reference proteome</keyword>
<dbReference type="EMBL" id="QJJK01000001">
    <property type="protein sequence ID" value="PXW64978.1"/>
    <property type="molecule type" value="Genomic_DNA"/>
</dbReference>
<dbReference type="Pfam" id="PF07883">
    <property type="entry name" value="Cupin_2"/>
    <property type="match status" value="1"/>
</dbReference>
<protein>
    <recommendedName>
        <fullName evidence="1">Cupin type-2 domain-containing protein</fullName>
    </recommendedName>
</protein>
<dbReference type="InterPro" id="IPR013096">
    <property type="entry name" value="Cupin_2"/>
</dbReference>
<dbReference type="PANTHER" id="PTHR36156">
    <property type="entry name" value="SLR2101 PROTEIN"/>
    <property type="match status" value="1"/>
</dbReference>
<proteinExistence type="predicted"/>
<accession>A0A2V3UW91</accession>
<gene>
    <name evidence="2" type="ORF">C7450_101739</name>
</gene>
<dbReference type="Gene3D" id="2.60.120.10">
    <property type="entry name" value="Jelly Rolls"/>
    <property type="match status" value="1"/>
</dbReference>
<dbReference type="OrthoDB" id="713485at2"/>
<dbReference type="SUPFAM" id="SSF51182">
    <property type="entry name" value="RmlC-like cupins"/>
    <property type="match status" value="1"/>
</dbReference>
<dbReference type="InterPro" id="IPR014710">
    <property type="entry name" value="RmlC-like_jellyroll"/>
</dbReference>
<dbReference type="InterPro" id="IPR047142">
    <property type="entry name" value="OryJ/VirC-like"/>
</dbReference>
<sequence length="183" mass="19904">MSTEPLPPFRRIITANAENGRSRILTDAPAPHILLSGPGRGLINLWATEGNPPSLDTLDDAAWPVQLEPPAGGTVFRLFQLGPRTVSNEDPEVAERAAAAAFARMGAAHLRVDTTRHPAMHKSHTLDYIMLLKGRVLLVLDDAETELKPFDVVIQRGTNHAWVNLDDEPALLMGVLMDAVRGP</sequence>
<dbReference type="AlphaFoldDB" id="A0A2V3UW91"/>
<evidence type="ECO:0000259" key="1">
    <source>
        <dbReference type="Pfam" id="PF07883"/>
    </source>
</evidence>
<dbReference type="CDD" id="cd02231">
    <property type="entry name" value="cupin_BLL6423-like"/>
    <property type="match status" value="1"/>
</dbReference>
<dbReference type="Proteomes" id="UP000248021">
    <property type="component" value="Unassembled WGS sequence"/>
</dbReference>
<comment type="caution">
    <text evidence="2">The sequence shown here is derived from an EMBL/GenBank/DDBJ whole genome shotgun (WGS) entry which is preliminary data.</text>
</comment>
<feature type="domain" description="Cupin type-2" evidence="1">
    <location>
        <begin position="119"/>
        <end position="173"/>
    </location>
</feature>
<organism evidence="2 3">
    <name type="scientific">Chelatococcus asaccharovorans</name>
    <dbReference type="NCBI Taxonomy" id="28210"/>
    <lineage>
        <taxon>Bacteria</taxon>
        <taxon>Pseudomonadati</taxon>
        <taxon>Pseudomonadota</taxon>
        <taxon>Alphaproteobacteria</taxon>
        <taxon>Hyphomicrobiales</taxon>
        <taxon>Chelatococcaceae</taxon>
        <taxon>Chelatococcus</taxon>
    </lineage>
</organism>
<evidence type="ECO:0000313" key="2">
    <source>
        <dbReference type="EMBL" id="PXW64978.1"/>
    </source>
</evidence>
<dbReference type="PANTHER" id="PTHR36156:SF2">
    <property type="entry name" value="CUPIN TYPE-2 DOMAIN-CONTAINING PROTEIN"/>
    <property type="match status" value="1"/>
</dbReference>
<dbReference type="InterPro" id="IPR011051">
    <property type="entry name" value="RmlC_Cupin_sf"/>
</dbReference>
<evidence type="ECO:0000313" key="3">
    <source>
        <dbReference type="Proteomes" id="UP000248021"/>
    </source>
</evidence>
<reference evidence="2 3" key="1">
    <citation type="submission" date="2018-05" db="EMBL/GenBank/DDBJ databases">
        <title>Genomic Encyclopedia of Type Strains, Phase IV (KMG-IV): sequencing the most valuable type-strain genomes for metagenomic binning, comparative biology and taxonomic classification.</title>
        <authorList>
            <person name="Goeker M."/>
        </authorList>
    </citation>
    <scope>NUCLEOTIDE SEQUENCE [LARGE SCALE GENOMIC DNA]</scope>
    <source>
        <strain evidence="2 3">DSM 6462</strain>
    </source>
</reference>
<name>A0A2V3UW91_9HYPH</name>